<dbReference type="InterPro" id="IPR001509">
    <property type="entry name" value="Epimerase_deHydtase"/>
</dbReference>
<accession>A0AA37MKM6</accession>
<dbReference type="EMBL" id="BPTT01000001">
    <property type="protein sequence ID" value="GJG32856.1"/>
    <property type="molecule type" value="Genomic_DNA"/>
</dbReference>
<dbReference type="InterPro" id="IPR036291">
    <property type="entry name" value="NAD(P)-bd_dom_sf"/>
</dbReference>
<dbReference type="SUPFAM" id="SSF51735">
    <property type="entry name" value="NAD(P)-binding Rossmann-fold domains"/>
    <property type="match status" value="1"/>
</dbReference>
<dbReference type="PANTHER" id="PTHR43000">
    <property type="entry name" value="DTDP-D-GLUCOSE 4,6-DEHYDRATASE-RELATED"/>
    <property type="match status" value="1"/>
</dbReference>
<evidence type="ECO:0000313" key="3">
    <source>
        <dbReference type="EMBL" id="GJG32856.1"/>
    </source>
</evidence>
<dbReference type="AlphaFoldDB" id="A0AA37MKM6"/>
<name>A0AA37MKM6_XYLRU</name>
<comment type="caution">
    <text evidence="3">The sequence shown here is derived from an EMBL/GenBank/DDBJ whole genome shotgun (WGS) entry which is preliminary data.</text>
</comment>
<comment type="similarity">
    <text evidence="1">Belongs to the NAD(P)-dependent epimerase/dehydratase family.</text>
</comment>
<evidence type="ECO:0000259" key="2">
    <source>
        <dbReference type="Pfam" id="PF01370"/>
    </source>
</evidence>
<proteinExistence type="inferred from homology"/>
<dbReference type="Pfam" id="PF01370">
    <property type="entry name" value="Epimerase"/>
    <property type="match status" value="1"/>
</dbReference>
<sequence length="323" mass="36770">MIIYENFTNSKEFKMKKILFIGGAGFIGSNLIKGLPNDKYEIHVCEPAVEYTKRLNGLPVRLHITSINDIKDLARIIEEYEIDVVVHLVSTLIPGSTYESYKEEYKNMIFPSIELMEICAEREVKFVYFSSGGTIYGNRNDVLPFVEQDPMAPISYYGWSKQMMENSILFMHRTKGLDYLIVRPSNPYGHGQNLFGKQGLVAVAIGKILKGEPVEVWGDGSAVRDYIYIDDLAKVFLQLIEKDVKNTTLNIGAGRGYSVNDVLAFLKIVSGKDFKIEYKNPRPVDVSNMVLDITNLRKYVDISYTPFMEGIKVFYNESKDKTI</sequence>
<evidence type="ECO:0000256" key="1">
    <source>
        <dbReference type="ARBA" id="ARBA00007637"/>
    </source>
</evidence>
<organism evidence="3 4">
    <name type="scientific">Xylanibacter ruminicola</name>
    <name type="common">Prevotella ruminicola</name>
    <dbReference type="NCBI Taxonomy" id="839"/>
    <lineage>
        <taxon>Bacteria</taxon>
        <taxon>Pseudomonadati</taxon>
        <taxon>Bacteroidota</taxon>
        <taxon>Bacteroidia</taxon>
        <taxon>Bacteroidales</taxon>
        <taxon>Prevotellaceae</taxon>
        <taxon>Xylanibacter</taxon>
    </lineage>
</organism>
<feature type="domain" description="NAD-dependent epimerase/dehydratase" evidence="2">
    <location>
        <begin position="18"/>
        <end position="252"/>
    </location>
</feature>
<dbReference type="Proteomes" id="UP000887097">
    <property type="component" value="Unassembled WGS sequence"/>
</dbReference>
<dbReference type="Gene3D" id="3.40.50.720">
    <property type="entry name" value="NAD(P)-binding Rossmann-like Domain"/>
    <property type="match status" value="1"/>
</dbReference>
<dbReference type="Gene3D" id="3.90.25.10">
    <property type="entry name" value="UDP-galactose 4-epimerase, domain 1"/>
    <property type="match status" value="1"/>
</dbReference>
<gene>
    <name evidence="3" type="ORF">PRMUPPPA20_09650</name>
</gene>
<protein>
    <submittedName>
        <fullName evidence="3">Epimerase</fullName>
    </submittedName>
</protein>
<reference evidence="3" key="1">
    <citation type="submission" date="2021-08" db="EMBL/GenBank/DDBJ databases">
        <title>Prevotella lacticifex sp. nov., isolated from rumen of cow.</title>
        <authorList>
            <person name="Shinkai T."/>
            <person name="Ikeyama N."/>
            <person name="Kumagai M."/>
            <person name="Ohmori H."/>
            <person name="Sakamoto M."/>
            <person name="Ohkuma M."/>
            <person name="Mitsumori M."/>
        </authorList>
    </citation>
    <scope>NUCLEOTIDE SEQUENCE</scope>
    <source>
        <strain evidence="3">JCM 8259</strain>
    </source>
</reference>
<evidence type="ECO:0000313" key="4">
    <source>
        <dbReference type="Proteomes" id="UP000887097"/>
    </source>
</evidence>